<evidence type="ECO:0000256" key="14">
    <source>
        <dbReference type="ARBA" id="ARBA00026104"/>
    </source>
</evidence>
<feature type="compositionally biased region" description="Basic residues" evidence="15">
    <location>
        <begin position="557"/>
        <end position="571"/>
    </location>
</feature>
<evidence type="ECO:0000256" key="15">
    <source>
        <dbReference type="SAM" id="MobiDB-lite"/>
    </source>
</evidence>
<sequence length="890" mass="98991">MPSLVFAGRRWALGTDDIPLVIFFPALFHGAWSIFLVVSWSVLDAPKDCHGSAVYTVIIAGLFFTFLFTFLVQSWLFVEGLKGSIFETNRRRRVPWLLWANAILIVAEATFQVYGTILLYQQRPVCFRTTTQLWSPDGLMNVVVWTTWGILFIMAMLTAATFNFFPDHTSQKSWEHRCRLWLACCCCIFRNPEGPESDQAPWSRLAELCVSVFGNVDLTPTDLLVCFLLAQTAQRCKRQNAVITLLRGVMVDHSPQPSRPPTIPKPGGPKEHGSDAGGDIEQGGLGMSSEDSNESANSASAILEHGRNAGLTCSDSAPHHHLLTPSGIASDMRTEWTPRAAARLQAPGLTSVSPEDVHTASHFMKYAFAAYGFMLFVWSEPRYRGCCKLLMGRRCGLLLGPLRRYWNAIMAQQWLPDLKVTNHMNREAIQQMTGLPDEDVIFVRYQNEGTFRGCIPYFIAVDRSTKSVVAAIRGTLSLEDCLTDLLCEPAELDEWIRHVPGPGPSRSFSGASPPVSPVGRDTQHSAHSGMLDAAKAVVEDMKYTGVLEALMEGHPFAQKHGRPRRGRRRGPKSSMTSPAGSPRDGSPAGSRPGSSTGYWETRRDHAHEEIESDPDSRDASPTRVQINGIDKSSATQEAPGLQHPPSRSRGRRELPDCRGYNLVVTGHSLGAGTAVLIALYLRNYFPGAKCWAFSPPGGLMDSATADSTRKFTTSVVLGKDWIPRLTLNTFERLRDEMIMAACRCKRSKVRFLLTSLFGKRWRENELFVDEEEVTAEASGVLHDYMAARSASKERQYRHSGAREYTPPGRLLFLRPLKHGAKETAASRDYDPVWITAEELLSEGILVSPRMMADHMPDYLTQALQRTARQVKTLIWALPQAECEMLDASML</sequence>
<evidence type="ECO:0000313" key="19">
    <source>
        <dbReference type="Proteomes" id="UP001485043"/>
    </source>
</evidence>
<feature type="region of interest" description="Disordered" evidence="15">
    <location>
        <begin position="554"/>
        <end position="599"/>
    </location>
</feature>
<feature type="compositionally biased region" description="Basic and acidic residues" evidence="15">
    <location>
        <begin position="604"/>
        <end position="620"/>
    </location>
</feature>
<evidence type="ECO:0000313" key="18">
    <source>
        <dbReference type="EMBL" id="KAK9854170.1"/>
    </source>
</evidence>
<dbReference type="Proteomes" id="UP001485043">
    <property type="component" value="Unassembled WGS sequence"/>
</dbReference>
<dbReference type="PANTHER" id="PTHR45792:SF8">
    <property type="entry name" value="DIACYLGLYCEROL LIPASE-ALPHA"/>
    <property type="match status" value="1"/>
</dbReference>
<feature type="transmembrane region" description="Helical" evidence="16">
    <location>
        <begin position="55"/>
        <end position="76"/>
    </location>
</feature>
<evidence type="ECO:0000256" key="1">
    <source>
        <dbReference type="ARBA" id="ARBA00001913"/>
    </source>
</evidence>
<evidence type="ECO:0000256" key="8">
    <source>
        <dbReference type="ARBA" id="ARBA00022837"/>
    </source>
</evidence>
<keyword evidence="12 16" id="KW-0472">Membrane</keyword>
<dbReference type="Pfam" id="PF01764">
    <property type="entry name" value="Lipase_3"/>
    <property type="match status" value="1"/>
</dbReference>
<dbReference type="InterPro" id="IPR002921">
    <property type="entry name" value="Fungal_lipase-type"/>
</dbReference>
<keyword evidence="4" id="KW-0597">Phosphoprotein</keyword>
<organism evidence="18 19">
    <name type="scientific">Apatococcus fuscideae</name>
    <dbReference type="NCBI Taxonomy" id="2026836"/>
    <lineage>
        <taxon>Eukaryota</taxon>
        <taxon>Viridiplantae</taxon>
        <taxon>Chlorophyta</taxon>
        <taxon>core chlorophytes</taxon>
        <taxon>Trebouxiophyceae</taxon>
        <taxon>Chlorellales</taxon>
        <taxon>Chlorellaceae</taxon>
        <taxon>Apatococcus</taxon>
    </lineage>
</organism>
<feature type="transmembrane region" description="Helical" evidence="16">
    <location>
        <begin position="20"/>
        <end position="43"/>
    </location>
</feature>
<dbReference type="GO" id="GO:0016298">
    <property type="term" value="F:lipase activity"/>
    <property type="evidence" value="ECO:0007669"/>
    <property type="project" value="TreeGrafter"/>
</dbReference>
<gene>
    <name evidence="18" type="ORF">WJX84_002879</name>
</gene>
<dbReference type="InterPro" id="IPR029058">
    <property type="entry name" value="AB_hydrolase_fold"/>
</dbReference>
<comment type="catalytic activity">
    <reaction evidence="13">
        <text>a 1,2-diacyl-sn-glycerol + H2O = a 2-acylglycerol + a fatty acid + H(+)</text>
        <dbReference type="Rhea" id="RHEA:33275"/>
        <dbReference type="ChEBI" id="CHEBI:15377"/>
        <dbReference type="ChEBI" id="CHEBI:15378"/>
        <dbReference type="ChEBI" id="CHEBI:17389"/>
        <dbReference type="ChEBI" id="CHEBI:17815"/>
        <dbReference type="ChEBI" id="CHEBI:28868"/>
        <dbReference type="EC" id="3.1.1.116"/>
    </reaction>
    <physiologicalReaction direction="left-to-right" evidence="13">
        <dbReference type="Rhea" id="RHEA:33276"/>
    </physiologicalReaction>
</comment>
<accession>A0AAW1SQU7</accession>
<evidence type="ECO:0000259" key="17">
    <source>
        <dbReference type="Pfam" id="PF01764"/>
    </source>
</evidence>
<evidence type="ECO:0000256" key="5">
    <source>
        <dbReference type="ARBA" id="ARBA00022692"/>
    </source>
</evidence>
<proteinExistence type="predicted"/>
<protein>
    <recommendedName>
        <fullName evidence="14">sn-1-specific diacylglycerol lipase</fullName>
        <ecNumber evidence="14">3.1.1.116</ecNumber>
    </recommendedName>
</protein>
<evidence type="ECO:0000256" key="12">
    <source>
        <dbReference type="ARBA" id="ARBA00023136"/>
    </source>
</evidence>
<dbReference type="PANTHER" id="PTHR45792">
    <property type="entry name" value="DIACYLGLYCEROL LIPASE HOMOLOG-RELATED"/>
    <property type="match status" value="1"/>
</dbReference>
<dbReference type="Gene3D" id="3.40.50.1820">
    <property type="entry name" value="alpha/beta hydrolase"/>
    <property type="match status" value="2"/>
</dbReference>
<feature type="region of interest" description="Disordered" evidence="15">
    <location>
        <begin position="629"/>
        <end position="654"/>
    </location>
</feature>
<evidence type="ECO:0000256" key="13">
    <source>
        <dbReference type="ARBA" id="ARBA00024531"/>
    </source>
</evidence>
<keyword evidence="6" id="KW-0479">Metal-binding</keyword>
<evidence type="ECO:0000256" key="11">
    <source>
        <dbReference type="ARBA" id="ARBA00023098"/>
    </source>
</evidence>
<comment type="caution">
    <text evidence="18">The sequence shown here is derived from an EMBL/GenBank/DDBJ whole genome shotgun (WGS) entry which is preliminary data.</text>
</comment>
<feature type="domain" description="Fungal lipase-type" evidence="17">
    <location>
        <begin position="658"/>
        <end position="727"/>
    </location>
</feature>
<dbReference type="GO" id="GO:0016042">
    <property type="term" value="P:lipid catabolic process"/>
    <property type="evidence" value="ECO:0007669"/>
    <property type="project" value="UniProtKB-KW"/>
</dbReference>
<keyword evidence="10 16" id="KW-1133">Transmembrane helix</keyword>
<evidence type="ECO:0000256" key="7">
    <source>
        <dbReference type="ARBA" id="ARBA00022801"/>
    </source>
</evidence>
<keyword evidence="19" id="KW-1185">Reference proteome</keyword>
<name>A0AAW1SQU7_9CHLO</name>
<keyword evidence="3" id="KW-1003">Cell membrane</keyword>
<evidence type="ECO:0000256" key="6">
    <source>
        <dbReference type="ARBA" id="ARBA00022723"/>
    </source>
</evidence>
<feature type="transmembrane region" description="Helical" evidence="16">
    <location>
        <begin position="142"/>
        <end position="165"/>
    </location>
</feature>
<keyword evidence="7" id="KW-0378">Hydrolase</keyword>
<evidence type="ECO:0000256" key="2">
    <source>
        <dbReference type="ARBA" id="ARBA00004651"/>
    </source>
</evidence>
<evidence type="ECO:0000256" key="9">
    <source>
        <dbReference type="ARBA" id="ARBA00022963"/>
    </source>
</evidence>
<evidence type="ECO:0000256" key="10">
    <source>
        <dbReference type="ARBA" id="ARBA00022989"/>
    </source>
</evidence>
<keyword evidence="9" id="KW-0442">Lipid degradation</keyword>
<comment type="subcellular location">
    <subcellularLocation>
        <location evidence="2">Cell membrane</location>
        <topology evidence="2">Multi-pass membrane protein</topology>
    </subcellularLocation>
</comment>
<reference evidence="18 19" key="1">
    <citation type="journal article" date="2024" name="Nat. Commun.">
        <title>Phylogenomics reveals the evolutionary origins of lichenization in chlorophyte algae.</title>
        <authorList>
            <person name="Puginier C."/>
            <person name="Libourel C."/>
            <person name="Otte J."/>
            <person name="Skaloud P."/>
            <person name="Haon M."/>
            <person name="Grisel S."/>
            <person name="Petersen M."/>
            <person name="Berrin J.G."/>
            <person name="Delaux P.M."/>
            <person name="Dal Grande F."/>
            <person name="Keller J."/>
        </authorList>
    </citation>
    <scope>NUCLEOTIDE SEQUENCE [LARGE SCALE GENOMIC DNA]</scope>
    <source>
        <strain evidence="18 19">SAG 2523</strain>
    </source>
</reference>
<comment type="cofactor">
    <cofactor evidence="1">
        <name>Ca(2+)</name>
        <dbReference type="ChEBI" id="CHEBI:29108"/>
    </cofactor>
</comment>
<feature type="compositionally biased region" description="Pro residues" evidence="15">
    <location>
        <begin position="257"/>
        <end position="267"/>
    </location>
</feature>
<dbReference type="AlphaFoldDB" id="A0AAW1SQU7"/>
<evidence type="ECO:0000256" key="4">
    <source>
        <dbReference type="ARBA" id="ARBA00022553"/>
    </source>
</evidence>
<feature type="compositionally biased region" description="Low complexity" evidence="15">
    <location>
        <begin position="288"/>
        <end position="298"/>
    </location>
</feature>
<dbReference type="GO" id="GO:0005886">
    <property type="term" value="C:plasma membrane"/>
    <property type="evidence" value="ECO:0007669"/>
    <property type="project" value="UniProtKB-SubCell"/>
</dbReference>
<dbReference type="GO" id="GO:0046872">
    <property type="term" value="F:metal ion binding"/>
    <property type="evidence" value="ECO:0007669"/>
    <property type="project" value="UniProtKB-KW"/>
</dbReference>
<feature type="region of interest" description="Disordered" evidence="15">
    <location>
        <begin position="252"/>
        <end position="298"/>
    </location>
</feature>
<keyword evidence="5 16" id="KW-0812">Transmembrane</keyword>
<keyword evidence="11" id="KW-0443">Lipid metabolism</keyword>
<dbReference type="SUPFAM" id="SSF53474">
    <property type="entry name" value="alpha/beta-Hydrolases"/>
    <property type="match status" value="1"/>
</dbReference>
<dbReference type="EC" id="3.1.1.116" evidence="14"/>
<dbReference type="CDD" id="cd00519">
    <property type="entry name" value="Lipase_3"/>
    <property type="match status" value="1"/>
</dbReference>
<evidence type="ECO:0000256" key="16">
    <source>
        <dbReference type="SAM" id="Phobius"/>
    </source>
</evidence>
<keyword evidence="8" id="KW-0106">Calcium</keyword>
<feature type="transmembrane region" description="Helical" evidence="16">
    <location>
        <begin position="96"/>
        <end position="121"/>
    </location>
</feature>
<feature type="region of interest" description="Disordered" evidence="15">
    <location>
        <begin position="503"/>
        <end position="528"/>
    </location>
</feature>
<dbReference type="EMBL" id="JALJOV010001117">
    <property type="protein sequence ID" value="KAK9854170.1"/>
    <property type="molecule type" value="Genomic_DNA"/>
</dbReference>
<evidence type="ECO:0000256" key="3">
    <source>
        <dbReference type="ARBA" id="ARBA00022475"/>
    </source>
</evidence>
<dbReference type="InterPro" id="IPR052214">
    <property type="entry name" value="DAG_Lipase-Related"/>
</dbReference>
<feature type="region of interest" description="Disordered" evidence="15">
    <location>
        <begin position="604"/>
        <end position="623"/>
    </location>
</feature>